<accession>R9PCJ5</accession>
<dbReference type="RefSeq" id="XP_012192534.1">
    <property type="nucleotide sequence ID" value="XM_012337144.1"/>
</dbReference>
<gene>
    <name evidence="1" type="ORF">PHSY_006544</name>
</gene>
<organism evidence="1 2">
    <name type="scientific">Pseudozyma hubeiensis (strain SY62)</name>
    <name type="common">Yeast</name>
    <dbReference type="NCBI Taxonomy" id="1305764"/>
    <lineage>
        <taxon>Eukaryota</taxon>
        <taxon>Fungi</taxon>
        <taxon>Dikarya</taxon>
        <taxon>Basidiomycota</taxon>
        <taxon>Ustilaginomycotina</taxon>
        <taxon>Ustilaginomycetes</taxon>
        <taxon>Ustilaginales</taxon>
        <taxon>Ustilaginaceae</taxon>
        <taxon>Pseudozyma</taxon>
    </lineage>
</organism>
<dbReference type="EMBL" id="DF238822">
    <property type="protein sequence ID" value="GAC98947.1"/>
    <property type="molecule type" value="Genomic_DNA"/>
</dbReference>
<protein>
    <submittedName>
        <fullName evidence="1">Uncharacterized protein</fullName>
    </submittedName>
</protein>
<proteinExistence type="predicted"/>
<keyword evidence="2" id="KW-1185">Reference proteome</keyword>
<name>R9PCJ5_PSEHS</name>
<dbReference type="AlphaFoldDB" id="R9PCJ5"/>
<sequence length="98" mass="11253">MTCSRLCCAIHAGTGRLSDKIPVMASSKLCNDGVFCKEQSLEKDRRLYADSKAQQWRLHCVVAMAYAGSDHHRYADIKAQRRRLRCVVAIEYAWRYTL</sequence>
<dbReference type="Proteomes" id="UP000014071">
    <property type="component" value="Unassembled WGS sequence"/>
</dbReference>
<dbReference type="HOGENOM" id="CLU_2334556_0_0_1"/>
<reference evidence="2" key="1">
    <citation type="journal article" date="2013" name="Genome Announc.">
        <title>Draft genome sequence of the basidiomycetous yeast-like fungus Pseudozyma hubeiensis SY62, which produces an abundant amount of the biosurfactant mannosylerythritol lipids.</title>
        <authorList>
            <person name="Konishi M."/>
            <person name="Hatada Y."/>
            <person name="Horiuchi J."/>
        </authorList>
    </citation>
    <scope>NUCLEOTIDE SEQUENCE [LARGE SCALE GENOMIC DNA]</scope>
    <source>
        <strain evidence="2">SY62</strain>
    </source>
</reference>
<evidence type="ECO:0000313" key="1">
    <source>
        <dbReference type="EMBL" id="GAC98947.1"/>
    </source>
</evidence>
<evidence type="ECO:0000313" key="2">
    <source>
        <dbReference type="Proteomes" id="UP000014071"/>
    </source>
</evidence>
<dbReference type="GeneID" id="24111813"/>